<dbReference type="InterPro" id="IPR036047">
    <property type="entry name" value="F-box-like_dom_sf"/>
</dbReference>
<dbReference type="NCBIfam" id="TIGR01640">
    <property type="entry name" value="F_box_assoc_1"/>
    <property type="match status" value="1"/>
</dbReference>
<dbReference type="CDD" id="cd22157">
    <property type="entry name" value="F-box_AtFBW1-like"/>
    <property type="match status" value="1"/>
</dbReference>
<dbReference type="SMART" id="SM00256">
    <property type="entry name" value="FBOX"/>
    <property type="match status" value="1"/>
</dbReference>
<sequence length="440" mass="50140">MDGNCGGNPPPNSLTEDLLIEILLWLPVASLLRFKTVCKNWRSIIGSSDFIHRHATSQNSTSKLGNFIFQYRPKHINHRDYKPYFFVLSSSLASRGSGDGGEDEEDYGQWSYKNLGVSPHLRDEDKYERYAKYPPQANMVGSCHGIICIHDPHLRDVILWNPATKLFRCLPKSLPLLDELGILQSEFVLFGFDCQTYDYKVLLITFFEIESVLDFTPKSKVQIYSLRSDSWKWCVDANLGSHSYKHNCENQGLYHNGSYYFVGKDFHTNETRDAFWRSTVGLSFNFSSESFRKIPVPDDTCRLNVIGGDQGKIVYITFVSNSTSEYISEVYEVYTMKDYDYSCTATNAENKKYSWSKLHRFTIDHPYGRYGPKAITKNGMFGFLRGYGGGLVFMNFLTGELKDIKIIDALSEGLGEVFRTDVYKESLVSVDSPLPSSSSS</sequence>
<dbReference type="Proteomes" id="UP001202328">
    <property type="component" value="Unassembled WGS sequence"/>
</dbReference>
<accession>A0AAD4S1F6</accession>
<comment type="caution">
    <text evidence="2">The sequence shown here is derived from an EMBL/GenBank/DDBJ whole genome shotgun (WGS) entry which is preliminary data.</text>
</comment>
<gene>
    <name evidence="2" type="ORF">MKW98_025103</name>
</gene>
<dbReference type="SUPFAM" id="SSF81383">
    <property type="entry name" value="F-box domain"/>
    <property type="match status" value="1"/>
</dbReference>
<keyword evidence="3" id="KW-1185">Reference proteome</keyword>
<feature type="domain" description="F-box" evidence="1">
    <location>
        <begin position="14"/>
        <end position="54"/>
    </location>
</feature>
<dbReference type="PANTHER" id="PTHR31672">
    <property type="entry name" value="BNACNNG10540D PROTEIN"/>
    <property type="match status" value="1"/>
</dbReference>
<protein>
    <recommendedName>
        <fullName evidence="1">F-box domain-containing protein</fullName>
    </recommendedName>
</protein>
<dbReference type="Gene3D" id="1.20.1280.50">
    <property type="match status" value="1"/>
</dbReference>
<reference evidence="2" key="1">
    <citation type="submission" date="2022-04" db="EMBL/GenBank/DDBJ databases">
        <title>A functionally conserved STORR gene fusion in Papaver species that diverged 16.8 million years ago.</title>
        <authorList>
            <person name="Catania T."/>
        </authorList>
    </citation>
    <scope>NUCLEOTIDE SEQUENCE</scope>
    <source>
        <strain evidence="2">S-188037</strain>
    </source>
</reference>
<proteinExistence type="predicted"/>
<organism evidence="2 3">
    <name type="scientific">Papaver atlanticum</name>
    <dbReference type="NCBI Taxonomy" id="357466"/>
    <lineage>
        <taxon>Eukaryota</taxon>
        <taxon>Viridiplantae</taxon>
        <taxon>Streptophyta</taxon>
        <taxon>Embryophyta</taxon>
        <taxon>Tracheophyta</taxon>
        <taxon>Spermatophyta</taxon>
        <taxon>Magnoliopsida</taxon>
        <taxon>Ranunculales</taxon>
        <taxon>Papaveraceae</taxon>
        <taxon>Papaveroideae</taxon>
        <taxon>Papaver</taxon>
    </lineage>
</organism>
<evidence type="ECO:0000313" key="3">
    <source>
        <dbReference type="Proteomes" id="UP001202328"/>
    </source>
</evidence>
<dbReference type="InterPro" id="IPR001810">
    <property type="entry name" value="F-box_dom"/>
</dbReference>
<dbReference type="InterPro" id="IPR017451">
    <property type="entry name" value="F-box-assoc_interact_dom"/>
</dbReference>
<dbReference type="EMBL" id="JAJJMB010015535">
    <property type="protein sequence ID" value="KAI3853586.1"/>
    <property type="molecule type" value="Genomic_DNA"/>
</dbReference>
<dbReference type="InterPro" id="IPR050796">
    <property type="entry name" value="SCF_F-box_component"/>
</dbReference>
<dbReference type="InterPro" id="IPR006527">
    <property type="entry name" value="F-box-assoc_dom_typ1"/>
</dbReference>
<dbReference type="Pfam" id="PF07734">
    <property type="entry name" value="FBA_1"/>
    <property type="match status" value="1"/>
</dbReference>
<name>A0AAD4S1F6_9MAGN</name>
<evidence type="ECO:0000313" key="2">
    <source>
        <dbReference type="EMBL" id="KAI3853586.1"/>
    </source>
</evidence>
<dbReference type="PANTHER" id="PTHR31672:SF13">
    <property type="entry name" value="F-BOX PROTEIN CPR30-LIKE"/>
    <property type="match status" value="1"/>
</dbReference>
<dbReference type="AlphaFoldDB" id="A0AAD4S1F6"/>
<evidence type="ECO:0000259" key="1">
    <source>
        <dbReference type="SMART" id="SM00256"/>
    </source>
</evidence>
<dbReference type="Pfam" id="PF00646">
    <property type="entry name" value="F-box"/>
    <property type="match status" value="1"/>
</dbReference>